<proteinExistence type="predicted"/>
<keyword evidence="2" id="KW-1185">Reference proteome</keyword>
<feature type="non-terminal residue" evidence="1">
    <location>
        <position position="50"/>
    </location>
</feature>
<evidence type="ECO:0000313" key="1">
    <source>
        <dbReference type="EMBL" id="KRX53956.1"/>
    </source>
</evidence>
<protein>
    <submittedName>
        <fullName evidence="1">Uncharacterized protein</fullName>
    </submittedName>
</protein>
<feature type="non-terminal residue" evidence="1">
    <location>
        <position position="1"/>
    </location>
</feature>
<gene>
    <name evidence="1" type="ORF">T12_16947</name>
</gene>
<dbReference type="Proteomes" id="UP000054783">
    <property type="component" value="Unassembled WGS sequence"/>
</dbReference>
<dbReference type="AlphaFoldDB" id="A0A0V0URM5"/>
<dbReference type="EMBL" id="JYDQ01006353">
    <property type="protein sequence ID" value="KRX53956.1"/>
    <property type="molecule type" value="Genomic_DNA"/>
</dbReference>
<accession>A0A0V0URM5</accession>
<sequence>LSLSHIVAVSRFLFVANKSQPRRLLKQTKIILFIDTILDLSITNTLGSQE</sequence>
<name>A0A0V0URM5_9BILA</name>
<organism evidence="1 2">
    <name type="scientific">Trichinella patagoniensis</name>
    <dbReference type="NCBI Taxonomy" id="990121"/>
    <lineage>
        <taxon>Eukaryota</taxon>
        <taxon>Metazoa</taxon>
        <taxon>Ecdysozoa</taxon>
        <taxon>Nematoda</taxon>
        <taxon>Enoplea</taxon>
        <taxon>Dorylaimia</taxon>
        <taxon>Trichinellida</taxon>
        <taxon>Trichinellidae</taxon>
        <taxon>Trichinella</taxon>
    </lineage>
</organism>
<evidence type="ECO:0000313" key="2">
    <source>
        <dbReference type="Proteomes" id="UP000054783"/>
    </source>
</evidence>
<reference evidence="1 2" key="1">
    <citation type="submission" date="2015-01" db="EMBL/GenBank/DDBJ databases">
        <title>Evolution of Trichinella species and genotypes.</title>
        <authorList>
            <person name="Korhonen P.K."/>
            <person name="Edoardo P."/>
            <person name="Giuseppe L.R."/>
            <person name="Gasser R.B."/>
        </authorList>
    </citation>
    <scope>NUCLEOTIDE SEQUENCE [LARGE SCALE GENOMIC DNA]</scope>
    <source>
        <strain evidence="1">ISS2496</strain>
    </source>
</reference>
<comment type="caution">
    <text evidence="1">The sequence shown here is derived from an EMBL/GenBank/DDBJ whole genome shotgun (WGS) entry which is preliminary data.</text>
</comment>